<evidence type="ECO:0000313" key="1">
    <source>
        <dbReference type="EMBL" id="EDR98580.1"/>
    </source>
</evidence>
<comment type="caution">
    <text evidence="1">The sequence shown here is derived from an EMBL/GenBank/DDBJ whole genome shotgun (WGS) entry which is preliminary data.</text>
</comment>
<keyword evidence="2" id="KW-1185">Reference proteome</keyword>
<proteinExistence type="predicted"/>
<organism evidence="1 2">
    <name type="scientific">Anaerostipes caccae (strain DSM 14662 / CCUG 47493 / JCM 13470 / NCIMB 13811 / L1-92)</name>
    <dbReference type="NCBI Taxonomy" id="411490"/>
    <lineage>
        <taxon>Bacteria</taxon>
        <taxon>Bacillati</taxon>
        <taxon>Bacillota</taxon>
        <taxon>Clostridia</taxon>
        <taxon>Lachnospirales</taxon>
        <taxon>Lachnospiraceae</taxon>
        <taxon>Anaerostipes</taxon>
    </lineage>
</organism>
<dbReference type="STRING" id="411490.ANACAC_00630"/>
<dbReference type="HOGENOM" id="CLU_3283893_0_0_9"/>
<reference evidence="1" key="1">
    <citation type="submission" date="2007-11" db="EMBL/GenBank/DDBJ databases">
        <authorList>
            <person name="Fulton L."/>
            <person name="Clifton S."/>
            <person name="Fulton B."/>
            <person name="Xu J."/>
            <person name="Minx P."/>
            <person name="Pepin K.H."/>
            <person name="Johnson M."/>
            <person name="Thiruvilangam P."/>
            <person name="Bhonagiri V."/>
            <person name="Nash W.E."/>
            <person name="Mardis E.R."/>
            <person name="Wilson R.K."/>
        </authorList>
    </citation>
    <scope>NUCLEOTIDE SEQUENCE [LARGE SCALE GENOMIC DNA]</scope>
    <source>
        <strain evidence="1">DSM 14662</strain>
    </source>
</reference>
<dbReference type="EMBL" id="ABAX03000005">
    <property type="protein sequence ID" value="EDR98580.1"/>
    <property type="molecule type" value="Genomic_DNA"/>
</dbReference>
<protein>
    <submittedName>
        <fullName evidence="1">Uncharacterized protein</fullName>
    </submittedName>
</protein>
<dbReference type="Proteomes" id="UP000004935">
    <property type="component" value="Unassembled WGS sequence"/>
</dbReference>
<reference evidence="1" key="2">
    <citation type="submission" date="2013-11" db="EMBL/GenBank/DDBJ databases">
        <title>Draft genome sequence of Anaerostipes caccae (DSM 14662).</title>
        <authorList>
            <person name="Sudarsanam P."/>
            <person name="Ley R."/>
            <person name="Guruge J."/>
            <person name="Turnbaugh P.J."/>
            <person name="Mahowald M."/>
            <person name="Liep D."/>
            <person name="Gordon J."/>
        </authorList>
    </citation>
    <scope>NUCLEOTIDE SEQUENCE</scope>
    <source>
        <strain evidence="1">DSM 14662</strain>
    </source>
</reference>
<evidence type="ECO:0000313" key="2">
    <source>
        <dbReference type="Proteomes" id="UP000004935"/>
    </source>
</evidence>
<sequence length="40" mass="4475">MFLKRYKKTAQTLISTAFAPKLKTGFEPATPSLRVKCSTN</sequence>
<accession>B0MAQ5</accession>
<gene>
    <name evidence="1" type="ORF">ANACAC_00630</name>
</gene>
<name>B0MAQ5_ANACD</name>
<dbReference type="AlphaFoldDB" id="B0MAQ5"/>